<dbReference type="InterPro" id="IPR016160">
    <property type="entry name" value="Ald_DH_CS_CYS"/>
</dbReference>
<keyword evidence="2 4" id="KW-0560">Oxidoreductase</keyword>
<dbReference type="EMBL" id="CP044455">
    <property type="protein sequence ID" value="QIC71185.1"/>
    <property type="molecule type" value="Genomic_DNA"/>
</dbReference>
<dbReference type="Pfam" id="PF00171">
    <property type="entry name" value="Aldedh"/>
    <property type="match status" value="1"/>
</dbReference>
<dbReference type="InterPro" id="IPR015590">
    <property type="entry name" value="Aldehyde_DH_dom"/>
</dbReference>
<proteinExistence type="inferred from homology"/>
<dbReference type="PANTHER" id="PTHR43570">
    <property type="entry name" value="ALDEHYDE DEHYDROGENASE"/>
    <property type="match status" value="1"/>
</dbReference>
<evidence type="ECO:0000256" key="1">
    <source>
        <dbReference type="ARBA" id="ARBA00009986"/>
    </source>
</evidence>
<dbReference type="Gene3D" id="3.40.605.10">
    <property type="entry name" value="Aldehyde Dehydrogenase, Chain A, domain 1"/>
    <property type="match status" value="1"/>
</dbReference>
<dbReference type="PROSITE" id="PS00070">
    <property type="entry name" value="ALDEHYDE_DEHYDR_CYS"/>
    <property type="match status" value="1"/>
</dbReference>
<evidence type="ECO:0000313" key="10">
    <source>
        <dbReference type="EMBL" id="QIC71185.1"/>
    </source>
</evidence>
<dbReference type="Proteomes" id="UP000503440">
    <property type="component" value="Chromosome"/>
</dbReference>
<feature type="active site" evidence="5">
    <location>
        <position position="266"/>
    </location>
</feature>
<dbReference type="PROSITE" id="PS00687">
    <property type="entry name" value="ALDEHYDE_DEHYDR_GLU"/>
    <property type="match status" value="1"/>
</dbReference>
<keyword evidence="3" id="KW-0520">NAD</keyword>
<evidence type="ECO:0000256" key="6">
    <source>
        <dbReference type="PROSITE-ProRule" id="PRU10007"/>
    </source>
</evidence>
<dbReference type="InterPro" id="IPR012394">
    <property type="entry name" value="Aldehyde_DH_NAD(P)"/>
</dbReference>
<dbReference type="CDD" id="cd07133">
    <property type="entry name" value="ALDH_CALDH_CalB"/>
    <property type="match status" value="1"/>
</dbReference>
<feature type="compositionally biased region" description="Low complexity" evidence="8">
    <location>
        <begin position="1"/>
        <end position="16"/>
    </location>
</feature>
<dbReference type="InterPro" id="IPR029510">
    <property type="entry name" value="Ald_DH_CS_GLU"/>
</dbReference>
<feature type="region of interest" description="Disordered" evidence="8">
    <location>
        <begin position="1"/>
        <end position="20"/>
    </location>
</feature>
<dbReference type="SUPFAM" id="SSF53720">
    <property type="entry name" value="ALDH-like"/>
    <property type="match status" value="1"/>
</dbReference>
<dbReference type="GO" id="GO:0004029">
    <property type="term" value="F:aldehyde dehydrogenase (NAD+) activity"/>
    <property type="evidence" value="ECO:0007669"/>
    <property type="project" value="TreeGrafter"/>
</dbReference>
<evidence type="ECO:0000256" key="2">
    <source>
        <dbReference type="ARBA" id="ARBA00023002"/>
    </source>
</evidence>
<dbReference type="InterPro" id="IPR016161">
    <property type="entry name" value="Ald_DH/histidinol_DH"/>
</dbReference>
<organism evidence="10 11">
    <name type="scientific">Acinetobacter indicus</name>
    <dbReference type="NCBI Taxonomy" id="756892"/>
    <lineage>
        <taxon>Bacteria</taxon>
        <taxon>Pseudomonadati</taxon>
        <taxon>Pseudomonadota</taxon>
        <taxon>Gammaproteobacteria</taxon>
        <taxon>Moraxellales</taxon>
        <taxon>Moraxellaceae</taxon>
        <taxon>Acinetobacter</taxon>
    </lineage>
</organism>
<dbReference type="PANTHER" id="PTHR43570:SF20">
    <property type="entry name" value="ALDEHYDE DEHYDROGENASE ALDX-RELATED"/>
    <property type="match status" value="1"/>
</dbReference>
<protein>
    <recommendedName>
        <fullName evidence="4">Aldehyde dehydrogenase</fullName>
    </recommendedName>
</protein>
<dbReference type="AlphaFoldDB" id="A0A6C0Y634"/>
<dbReference type="GO" id="GO:0005737">
    <property type="term" value="C:cytoplasm"/>
    <property type="evidence" value="ECO:0007669"/>
    <property type="project" value="TreeGrafter"/>
</dbReference>
<evidence type="ECO:0000256" key="5">
    <source>
        <dbReference type="PIRSR" id="PIRSR036492-1"/>
    </source>
</evidence>
<reference evidence="10 11" key="1">
    <citation type="submission" date="2019-09" db="EMBL/GenBank/DDBJ databases">
        <title>Non-baumannii Acinetobacter spp. carrying blaNDM-1 isolated in China.</title>
        <authorList>
            <person name="Cui C."/>
            <person name="Chen C."/>
            <person name="Sun J."/>
            <person name="Liu Y."/>
        </authorList>
    </citation>
    <scope>NUCLEOTIDE SEQUENCE [LARGE SCALE GENOMIC DNA]</scope>
    <source>
        <strain evidence="10 11">B18</strain>
    </source>
</reference>
<name>A0A6C0Y634_9GAMM</name>
<dbReference type="Gene3D" id="3.40.309.10">
    <property type="entry name" value="Aldehyde Dehydrogenase, Chain A, domain 2"/>
    <property type="match status" value="1"/>
</dbReference>
<evidence type="ECO:0000313" key="11">
    <source>
        <dbReference type="Proteomes" id="UP000503440"/>
    </source>
</evidence>
<evidence type="ECO:0000256" key="4">
    <source>
        <dbReference type="PIRNR" id="PIRNR036492"/>
    </source>
</evidence>
<dbReference type="InterPro" id="IPR016162">
    <property type="entry name" value="Ald_DH_N"/>
</dbReference>
<dbReference type="RefSeq" id="WP_163146150.1">
    <property type="nucleotide sequence ID" value="NZ_CP044455.1"/>
</dbReference>
<evidence type="ECO:0000256" key="8">
    <source>
        <dbReference type="SAM" id="MobiDB-lite"/>
    </source>
</evidence>
<dbReference type="InterPro" id="IPR016163">
    <property type="entry name" value="Ald_DH_C"/>
</dbReference>
<gene>
    <name evidence="10" type="ORF">FSC09_12620</name>
</gene>
<evidence type="ECO:0000256" key="3">
    <source>
        <dbReference type="ARBA" id="ARBA00023027"/>
    </source>
</evidence>
<comment type="similarity">
    <text evidence="1 4 7">Belongs to the aldehyde dehydrogenase family.</text>
</comment>
<sequence length="487" mass="54645">MNSQTKTTSMTTPDSTPHNLDAQRLHDVLALQKYAYQRYPLPTAKERIDRLTRLKRVLVKYQDQFAEAINEDYGNRSMDETKIGELLTCLEHIKYYSKNLSGWMKPSKRHVGIIHQPAKAWVQYQPLGVVGIIAPWNYPLLLSVGPLICALAAGNHAMIKISSASMHFGRVLENAIAEAFPQELVAVITGGGAISDTFSHLAFDKMIFTGSTNVGKTVMAAAAENLVPVILELGGKSPVLVHPSSDMADVAERIAVGKLWNAGQTCVAPDYMFLPKGKTAEFLNHYEQYIKQMYPSLRDNQDYTSIINDKQYNRLQGYLDNAREQGAQLIEINPQNELLDDVRKVAPTVLTGVTTEMRIMKEEIFGPLLPIMEYEQIDDVIEFINSRPRPLALYYFDFDQARADYVAQRTHSGHFGQNMVLTHVAQDDLPFGGVGASGMGKYHGPEGFFSLSHERSVMSNPKLYSLKYILPPFNKPIHRLISKILLR</sequence>
<evidence type="ECO:0000256" key="7">
    <source>
        <dbReference type="RuleBase" id="RU003345"/>
    </source>
</evidence>
<dbReference type="PIRSF" id="PIRSF036492">
    <property type="entry name" value="ALDH"/>
    <property type="match status" value="1"/>
</dbReference>
<dbReference type="GO" id="GO:0006081">
    <property type="term" value="P:aldehyde metabolic process"/>
    <property type="evidence" value="ECO:0007669"/>
    <property type="project" value="InterPro"/>
</dbReference>
<feature type="active site" evidence="5 6">
    <location>
        <position position="232"/>
    </location>
</feature>
<feature type="domain" description="Aldehyde dehydrogenase" evidence="9">
    <location>
        <begin position="20"/>
        <end position="453"/>
    </location>
</feature>
<evidence type="ECO:0000259" key="9">
    <source>
        <dbReference type="Pfam" id="PF00171"/>
    </source>
</evidence>
<accession>A0A6C0Y634</accession>